<dbReference type="InterPro" id="IPR052342">
    <property type="entry name" value="MCH/BMMD"/>
</dbReference>
<dbReference type="InterPro" id="IPR002539">
    <property type="entry name" value="MaoC-like_dom"/>
</dbReference>
<evidence type="ECO:0000256" key="1">
    <source>
        <dbReference type="ARBA" id="ARBA00005254"/>
    </source>
</evidence>
<dbReference type="Gene3D" id="3.10.129.10">
    <property type="entry name" value="Hotdog Thioesterase"/>
    <property type="match status" value="1"/>
</dbReference>
<dbReference type="InterPro" id="IPR029069">
    <property type="entry name" value="HotDog_dom_sf"/>
</dbReference>
<comment type="similarity">
    <text evidence="1">Belongs to the enoyl-CoA hydratase/isomerase family.</text>
</comment>
<accession>A0ABZ2U6W5</accession>
<dbReference type="Proteomes" id="UP001479933">
    <property type="component" value="Chromosome"/>
</dbReference>
<organism evidence="3 4">
    <name type="scientific">Gordonia hydrophobica</name>
    <dbReference type="NCBI Taxonomy" id="40516"/>
    <lineage>
        <taxon>Bacteria</taxon>
        <taxon>Bacillati</taxon>
        <taxon>Actinomycetota</taxon>
        <taxon>Actinomycetes</taxon>
        <taxon>Mycobacteriales</taxon>
        <taxon>Gordoniaceae</taxon>
        <taxon>Gordonia</taxon>
    </lineage>
</organism>
<keyword evidence="4" id="KW-1185">Reference proteome</keyword>
<dbReference type="RefSeq" id="WP_066165324.1">
    <property type="nucleotide sequence ID" value="NZ_CP136137.1"/>
</dbReference>
<sequence>MSTEIQQRPIVYGRDIEPGQVFGLSEFTLTKEELVAFAERWDPQGFHVDEDVADAGVYGGLIASGVQTFAILQRLSVLDVYDHWAVIAGKSMRDVAFLRPVRPGDTLTGSLTVTDVAFDDRNRALVEVDGELTVDGKPVMSVHMASYVHAAPPLRAD</sequence>
<evidence type="ECO:0000313" key="3">
    <source>
        <dbReference type="EMBL" id="WYY09468.1"/>
    </source>
</evidence>
<evidence type="ECO:0000313" key="4">
    <source>
        <dbReference type="Proteomes" id="UP001479933"/>
    </source>
</evidence>
<protein>
    <submittedName>
        <fullName evidence="3">MaoC/PaaZ C-terminal domain-containing protein</fullName>
    </submittedName>
</protein>
<reference evidence="3 4" key="1">
    <citation type="journal article" date="2023" name="Virus Evol.">
        <title>Computational host range prediction-The good, the bad, and the ugly.</title>
        <authorList>
            <person name="Howell A.A."/>
            <person name="Versoza C.J."/>
            <person name="Pfeifer S.P."/>
        </authorList>
    </citation>
    <scope>NUCLEOTIDE SEQUENCE [LARGE SCALE GENOMIC DNA]</scope>
    <source>
        <strain evidence="3 4">1610/1b</strain>
    </source>
</reference>
<dbReference type="Pfam" id="PF01575">
    <property type="entry name" value="MaoC_dehydratas"/>
    <property type="match status" value="1"/>
</dbReference>
<name>A0ABZ2U6W5_9ACTN</name>
<gene>
    <name evidence="3" type="ORF">RVF87_10535</name>
</gene>
<dbReference type="PANTHER" id="PTHR43664">
    <property type="entry name" value="MONOAMINE OXIDASE-RELATED"/>
    <property type="match status" value="1"/>
</dbReference>
<dbReference type="EMBL" id="CP136137">
    <property type="protein sequence ID" value="WYY09468.1"/>
    <property type="molecule type" value="Genomic_DNA"/>
</dbReference>
<dbReference type="SUPFAM" id="SSF54637">
    <property type="entry name" value="Thioesterase/thiol ester dehydrase-isomerase"/>
    <property type="match status" value="1"/>
</dbReference>
<feature type="domain" description="MaoC-like" evidence="2">
    <location>
        <begin position="18"/>
        <end position="128"/>
    </location>
</feature>
<dbReference type="PANTHER" id="PTHR43664:SF1">
    <property type="entry name" value="BETA-METHYLMALYL-COA DEHYDRATASE"/>
    <property type="match status" value="1"/>
</dbReference>
<proteinExistence type="inferred from homology"/>
<evidence type="ECO:0000259" key="2">
    <source>
        <dbReference type="Pfam" id="PF01575"/>
    </source>
</evidence>